<dbReference type="EMBL" id="NPIB01000021">
    <property type="protein sequence ID" value="PLC56980.1"/>
    <property type="molecule type" value="Genomic_DNA"/>
</dbReference>
<comment type="caution">
    <text evidence="1">The sequence shown here is derived from an EMBL/GenBank/DDBJ whole genome shotgun (WGS) entry which is preliminary data.</text>
</comment>
<proteinExistence type="predicted"/>
<evidence type="ECO:0000313" key="2">
    <source>
        <dbReference type="Proteomes" id="UP000234420"/>
    </source>
</evidence>
<dbReference type="AlphaFoldDB" id="A0A2N4UPM8"/>
<gene>
    <name evidence="1" type="ORF">CIK00_15300</name>
</gene>
<dbReference type="Proteomes" id="UP000234420">
    <property type="component" value="Unassembled WGS sequence"/>
</dbReference>
<dbReference type="RefSeq" id="WP_065208017.1">
    <property type="nucleotide sequence ID" value="NZ_JABJXE010000011.1"/>
</dbReference>
<name>A0A2N4UPM8_9GAMM</name>
<accession>A0A2N4UPM8</accession>
<reference evidence="1 2" key="1">
    <citation type="journal article" date="2018" name="Syst. Appl. Microbiol.">
        <title>Photobacterium carnosum sp. nov., isolated from spoiled modified atmosphere packaged poultry meat.</title>
        <authorList>
            <person name="Hilgarth M."/>
            <person name="Fuertes S."/>
            <person name="Ehrmann M."/>
            <person name="Vogel R.F."/>
        </authorList>
    </citation>
    <scope>NUCLEOTIDE SEQUENCE [LARGE SCALE GENOMIC DNA]</scope>
    <source>
        <strain evidence="1 2">TMW 2.2021</strain>
    </source>
</reference>
<keyword evidence="2" id="KW-1185">Reference proteome</keyword>
<organism evidence="1 2">
    <name type="scientific">Photobacterium carnosum</name>
    <dbReference type="NCBI Taxonomy" id="2023717"/>
    <lineage>
        <taxon>Bacteria</taxon>
        <taxon>Pseudomonadati</taxon>
        <taxon>Pseudomonadota</taxon>
        <taxon>Gammaproteobacteria</taxon>
        <taxon>Vibrionales</taxon>
        <taxon>Vibrionaceae</taxon>
        <taxon>Photobacterium</taxon>
    </lineage>
</organism>
<sequence>MSDNGAQPVSSIIPLKYFLTLDFGYKLPDMILKNMELELKPLGLYLKKEQVLKKSFLIVEIDNLDIFFEFNLNAFINIWDAALITYFASEDSAYTSCIEKGACDLRNMIVQFINDFVMANQKLNNVVKNNLRLIDAKLGNIYDYDVIVNINGELKISNPIAILSRGTSVYDALSKEELSQYSYKRNIRETSLDLPRRTKSLLLGIKPKRKTSAKIELFLYSIDSLIYITPKNTDIRLTIVGS</sequence>
<protein>
    <submittedName>
        <fullName evidence="1">Uncharacterized protein</fullName>
    </submittedName>
</protein>
<evidence type="ECO:0000313" key="1">
    <source>
        <dbReference type="EMBL" id="PLC56980.1"/>
    </source>
</evidence>